<gene>
    <name evidence="1" type="ORF">NUW58_g318</name>
</gene>
<reference evidence="1" key="1">
    <citation type="submission" date="2022-10" db="EMBL/GenBank/DDBJ databases">
        <title>Genome Sequence of Xylaria curta.</title>
        <authorList>
            <person name="Buettner E."/>
        </authorList>
    </citation>
    <scope>NUCLEOTIDE SEQUENCE</scope>
    <source>
        <strain evidence="1">Babe10</strain>
    </source>
</reference>
<comment type="caution">
    <text evidence="1">The sequence shown here is derived from an EMBL/GenBank/DDBJ whole genome shotgun (WGS) entry which is preliminary data.</text>
</comment>
<proteinExistence type="predicted"/>
<organism evidence="1 2">
    <name type="scientific">Xylaria curta</name>
    <dbReference type="NCBI Taxonomy" id="42375"/>
    <lineage>
        <taxon>Eukaryota</taxon>
        <taxon>Fungi</taxon>
        <taxon>Dikarya</taxon>
        <taxon>Ascomycota</taxon>
        <taxon>Pezizomycotina</taxon>
        <taxon>Sordariomycetes</taxon>
        <taxon>Xylariomycetidae</taxon>
        <taxon>Xylariales</taxon>
        <taxon>Xylariaceae</taxon>
        <taxon>Xylaria</taxon>
    </lineage>
</organism>
<protein>
    <submittedName>
        <fullName evidence="1">Uncharacterized protein</fullName>
    </submittedName>
</protein>
<evidence type="ECO:0000313" key="2">
    <source>
        <dbReference type="Proteomes" id="UP001143856"/>
    </source>
</evidence>
<name>A0ACC1PPU2_9PEZI</name>
<keyword evidence="2" id="KW-1185">Reference proteome</keyword>
<sequence length="609" mass="68429">MSRFTNLAYLANMIGGAFGMMLATRMPQNMTNGNSTWGVIDAPVFPEYLTNNPLPNGKPWGNRHHHDNNPYFNIPNTGVTRYYDFDVRRAILAPDGYEKSGIFVNGQFPGPAIEANWGDWIEIRVHNNIEDAFGGKAEGTSMHFHGMTQKDTQWFDGVPGFTQCPIAPGSSFTYRFRADAYGTSWWHSHYSAQYTAGLWGPMIIYGPKHVPYDIDLGPVMLGDYYHSEYHDVVKAASSNSTDFNVYVPWSDNSLINGKNNYNCSMAADNSTCYSNAGVSQFRFVPGKTHRLRLMNTGAAALIHFSIDGHKMKVIANDFEPVVPYEADFVTLHVGQRTDVLVTADAQPKLSYWMRSTISLNCSVTYTTEAKAIVAYQGNSNIQLPNSTISAAAARADEKSFLCKNDDLEKTIPFFPQKLDLHPGTVETINVDLFTNATGHHVWIMNNATQYTNYNRPILLEAYKGNFSFPDPRANVYDFGTNKTVRIVLNTNYQSAHPMHLHGHNFQVLAEGPGPWDGKTIINPHNPLRRDTHVQRRYGHLVIQFTLDNPGVWSYHCHIAWHASMGLNIGVLERPAELSRAQIPFVMDQTCDNWNRWTSTHVVDQVDAGI</sequence>
<dbReference type="Proteomes" id="UP001143856">
    <property type="component" value="Unassembled WGS sequence"/>
</dbReference>
<dbReference type="EMBL" id="JAPDGR010000026">
    <property type="protein sequence ID" value="KAJ2998447.1"/>
    <property type="molecule type" value="Genomic_DNA"/>
</dbReference>
<evidence type="ECO:0000313" key="1">
    <source>
        <dbReference type="EMBL" id="KAJ2998447.1"/>
    </source>
</evidence>
<accession>A0ACC1PPU2</accession>